<name>Q9K9E0_HALH5</name>
<dbReference type="InterPro" id="IPR004147">
    <property type="entry name" value="ABC1_dom"/>
</dbReference>
<organism evidence="4 5">
    <name type="scientific">Halalkalibacterium halodurans (strain ATCC BAA-125 / DSM 18197 / FERM 7344 / JCM 9153 / C-125)</name>
    <name type="common">Bacillus halodurans</name>
    <dbReference type="NCBI Taxonomy" id="272558"/>
    <lineage>
        <taxon>Bacteria</taxon>
        <taxon>Bacillati</taxon>
        <taxon>Bacillota</taxon>
        <taxon>Bacilli</taxon>
        <taxon>Bacillales</taxon>
        <taxon>Bacillaceae</taxon>
        <taxon>Halalkalibacterium (ex Joshi et al. 2022)</taxon>
    </lineage>
</organism>
<dbReference type="PROSITE" id="PS50011">
    <property type="entry name" value="PROTEIN_KINASE_DOM"/>
    <property type="match status" value="1"/>
</dbReference>
<reference evidence="4 5" key="1">
    <citation type="journal article" date="2000" name="Nucleic Acids Res.">
        <title>Complete genome sequence of the alkaliphilic bacterium Bacillus halodurans and genomic sequence comparison with Bacillus subtilis.</title>
        <authorList>
            <person name="Takami H."/>
            <person name="Nakasone K."/>
            <person name="Takaki Y."/>
            <person name="Maeno G."/>
            <person name="Sasaki R."/>
            <person name="Masui N."/>
            <person name="Fuji F."/>
            <person name="Hirama C."/>
            <person name="Nakamura Y."/>
            <person name="Ogasawara N."/>
            <person name="Kuhara S."/>
            <person name="Horikoshi K."/>
        </authorList>
    </citation>
    <scope>NUCLEOTIDE SEQUENCE [LARGE SCALE GENOMIC DNA]</scope>
    <source>
        <strain evidence="5">ATCC BAA-125 / DSM 18197 / FERM 7344 / JCM 9153 / C-125</strain>
    </source>
</reference>
<dbReference type="CDD" id="cd05121">
    <property type="entry name" value="ABC1_ADCK3-like"/>
    <property type="match status" value="1"/>
</dbReference>
<dbReference type="GO" id="GO:0004672">
    <property type="term" value="F:protein kinase activity"/>
    <property type="evidence" value="ECO:0007669"/>
    <property type="project" value="InterPro"/>
</dbReference>
<dbReference type="Pfam" id="PF03109">
    <property type="entry name" value="ABC1"/>
    <property type="match status" value="1"/>
</dbReference>
<evidence type="ECO:0000256" key="1">
    <source>
        <dbReference type="ARBA" id="ARBA00009670"/>
    </source>
</evidence>
<keyword evidence="2" id="KW-1133">Transmembrane helix</keyword>
<dbReference type="PIR" id="D83988">
    <property type="entry name" value="D83988"/>
</dbReference>
<evidence type="ECO:0000256" key="2">
    <source>
        <dbReference type="SAM" id="Phobius"/>
    </source>
</evidence>
<dbReference type="InterPro" id="IPR050154">
    <property type="entry name" value="UbiB_kinase"/>
</dbReference>
<keyword evidence="2" id="KW-0472">Membrane</keyword>
<dbReference type="STRING" id="272558.gene:10728606"/>
<evidence type="ECO:0000313" key="5">
    <source>
        <dbReference type="Proteomes" id="UP000001258"/>
    </source>
</evidence>
<accession>Q9K9E0</accession>
<dbReference type="eggNOG" id="COG0661">
    <property type="taxonomic scope" value="Bacteria"/>
</dbReference>
<dbReference type="PANTHER" id="PTHR10566:SF113">
    <property type="entry name" value="PROTEIN ACTIVITY OF BC1 COMPLEX KINASE 7, CHLOROPLASTIC"/>
    <property type="match status" value="1"/>
</dbReference>
<feature type="domain" description="Protein kinase" evidence="3">
    <location>
        <begin position="93"/>
        <end position="416"/>
    </location>
</feature>
<keyword evidence="5" id="KW-1185">Reference proteome</keyword>
<sequence length="526" mass="59887">MHKIISMPKRLLVKEQNVQTKTTGERLRLFLEELGPTFVKMGQMASTRPDLIPSELMEELEKLQDRVSPFSYEEVKAIVEHELGMAVDELFREFHETPLGAASIGQVHFAVLQSGEPVAVKVQRPNIEEIIKTDLEILQHLAEIAEHRLEWAANYQLVEIIEEFSKALLAELDYTVEGRNADRLAKLFEDDPTVQIPQVYWDYSTKKVLTMEYVEGTKLNEREELKQRGYDEKMLAQRITHAILKQILLEGFFHGDPHPGNISALPSEAIAFMDFGMVGRLSPQMKQHFASLVIAIMRRRSEGVLNAITKMGIVPDDVDMQLLQWDIDELREKFDDVPLSQVSLGEAVNDLFAIANRHRIQIPADLTLLGKTLLTMEQMVEKLDPELSIVKVAEPFGRQLLKERLSPKSVAEHVYNQWNEYGDVLTELPRTLKELTAITRKGKLPLELSLPKIERFLNKLDRISNRLSFSIVLLSFSIIMVGLIIGSALGGQSSLLWNIPAVEIGFVVALLMFIWLLYSILRSGRF</sequence>
<dbReference type="Proteomes" id="UP000001258">
    <property type="component" value="Chromosome"/>
</dbReference>
<evidence type="ECO:0000313" key="4">
    <source>
        <dbReference type="EMBL" id="BAB06427.1"/>
    </source>
</evidence>
<dbReference type="EMBL" id="BA000004">
    <property type="protein sequence ID" value="BAB06427.1"/>
    <property type="molecule type" value="Genomic_DNA"/>
</dbReference>
<feature type="transmembrane region" description="Helical" evidence="2">
    <location>
        <begin position="467"/>
        <end position="489"/>
    </location>
</feature>
<comment type="similarity">
    <text evidence="1">Belongs to the protein kinase superfamily. ADCK protein kinase family.</text>
</comment>
<feature type="transmembrane region" description="Helical" evidence="2">
    <location>
        <begin position="495"/>
        <end position="518"/>
    </location>
</feature>
<keyword evidence="2" id="KW-0812">Transmembrane</keyword>
<dbReference type="InterPro" id="IPR011009">
    <property type="entry name" value="Kinase-like_dom_sf"/>
</dbReference>
<proteinExistence type="inferred from homology"/>
<dbReference type="HOGENOM" id="CLU_006533_0_2_9"/>
<dbReference type="GO" id="GO:0005524">
    <property type="term" value="F:ATP binding"/>
    <property type="evidence" value="ECO:0007669"/>
    <property type="project" value="InterPro"/>
</dbReference>
<dbReference type="PANTHER" id="PTHR10566">
    <property type="entry name" value="CHAPERONE-ACTIVITY OF BC1 COMPLEX CABC1 -RELATED"/>
    <property type="match status" value="1"/>
</dbReference>
<dbReference type="InterPro" id="IPR000719">
    <property type="entry name" value="Prot_kinase_dom"/>
</dbReference>
<protein>
    <submittedName>
        <fullName evidence="4">ABC transporter</fullName>
    </submittedName>
</protein>
<gene>
    <name evidence="4" type="ordered locus">BH2708</name>
</gene>
<dbReference type="SUPFAM" id="SSF56112">
    <property type="entry name" value="Protein kinase-like (PK-like)"/>
    <property type="match status" value="1"/>
</dbReference>
<dbReference type="AlphaFoldDB" id="Q9K9E0"/>
<dbReference type="KEGG" id="bha:BH2708"/>
<evidence type="ECO:0000259" key="3">
    <source>
        <dbReference type="PROSITE" id="PS50011"/>
    </source>
</evidence>